<evidence type="ECO:0000256" key="5">
    <source>
        <dbReference type="ARBA" id="ARBA00023277"/>
    </source>
</evidence>
<dbReference type="Gene3D" id="1.50.10.10">
    <property type="match status" value="1"/>
</dbReference>
<proteinExistence type="inferred from homology"/>
<dbReference type="InterPro" id="IPR008928">
    <property type="entry name" value="6-hairpin_glycosidase_sf"/>
</dbReference>
<accession>A0ABT0YSF8</accession>
<evidence type="ECO:0000256" key="3">
    <source>
        <dbReference type="ARBA" id="ARBA00012758"/>
    </source>
</evidence>
<keyword evidence="4 7" id="KW-0378">Hydrolase</keyword>
<comment type="similarity">
    <text evidence="2">Belongs to the glycosyl hydrolase 100 family.</text>
</comment>
<evidence type="ECO:0000256" key="2">
    <source>
        <dbReference type="ARBA" id="ARBA00007671"/>
    </source>
</evidence>
<name>A0ABT0YSF8_9BURK</name>
<evidence type="ECO:0000256" key="6">
    <source>
        <dbReference type="ARBA" id="ARBA00023295"/>
    </source>
</evidence>
<dbReference type="EC" id="3.2.1.26" evidence="3"/>
<gene>
    <name evidence="7" type="ORF">M8A51_17160</name>
</gene>
<organism evidence="7 8">
    <name type="scientific">Caldimonas mangrovi</name>
    <dbReference type="NCBI Taxonomy" id="2944811"/>
    <lineage>
        <taxon>Bacteria</taxon>
        <taxon>Pseudomonadati</taxon>
        <taxon>Pseudomonadota</taxon>
        <taxon>Betaproteobacteria</taxon>
        <taxon>Burkholderiales</taxon>
        <taxon>Sphaerotilaceae</taxon>
        <taxon>Caldimonas</taxon>
    </lineage>
</organism>
<evidence type="ECO:0000256" key="4">
    <source>
        <dbReference type="ARBA" id="ARBA00022801"/>
    </source>
</evidence>
<evidence type="ECO:0000256" key="1">
    <source>
        <dbReference type="ARBA" id="ARBA00000094"/>
    </source>
</evidence>
<comment type="catalytic activity">
    <reaction evidence="1">
        <text>Hydrolysis of terminal non-reducing beta-D-fructofuranoside residues in beta-D-fructofuranosides.</text>
        <dbReference type="EC" id="3.2.1.26"/>
    </reaction>
</comment>
<protein>
    <recommendedName>
        <fullName evidence="3">beta-fructofuranosidase</fullName>
        <ecNumber evidence="3">3.2.1.26</ecNumber>
    </recommendedName>
</protein>
<dbReference type="InterPro" id="IPR024746">
    <property type="entry name" value="Glyco_hydro_100"/>
</dbReference>
<dbReference type="Proteomes" id="UP001165541">
    <property type="component" value="Unassembled WGS sequence"/>
</dbReference>
<dbReference type="Pfam" id="PF12899">
    <property type="entry name" value="Glyco_hydro_100"/>
    <property type="match status" value="1"/>
</dbReference>
<keyword evidence="8" id="KW-1185">Reference proteome</keyword>
<dbReference type="GO" id="GO:0016787">
    <property type="term" value="F:hydrolase activity"/>
    <property type="evidence" value="ECO:0007669"/>
    <property type="project" value="UniProtKB-KW"/>
</dbReference>
<dbReference type="InterPro" id="IPR012341">
    <property type="entry name" value="6hp_glycosidase-like_sf"/>
</dbReference>
<evidence type="ECO:0000313" key="8">
    <source>
        <dbReference type="Proteomes" id="UP001165541"/>
    </source>
</evidence>
<keyword evidence="6" id="KW-0326">Glycosidase</keyword>
<dbReference type="RefSeq" id="WP_251779737.1">
    <property type="nucleotide sequence ID" value="NZ_JAMKFE010000010.1"/>
</dbReference>
<dbReference type="SUPFAM" id="SSF48208">
    <property type="entry name" value="Six-hairpin glycosidases"/>
    <property type="match status" value="1"/>
</dbReference>
<keyword evidence="5" id="KW-0119">Carbohydrate metabolism</keyword>
<dbReference type="EMBL" id="JAMKFE010000010">
    <property type="protein sequence ID" value="MCM5681259.1"/>
    <property type="molecule type" value="Genomic_DNA"/>
</dbReference>
<reference evidence="7" key="1">
    <citation type="submission" date="2022-05" db="EMBL/GenBank/DDBJ databases">
        <title>Schlegelella sp. nov., isolated from mangrove soil.</title>
        <authorList>
            <person name="Liu Y."/>
            <person name="Ge X."/>
            <person name="Liu W."/>
        </authorList>
    </citation>
    <scope>NUCLEOTIDE SEQUENCE</scope>
    <source>
        <strain evidence="7">S2-27</strain>
    </source>
</reference>
<evidence type="ECO:0000313" key="7">
    <source>
        <dbReference type="EMBL" id="MCM5681259.1"/>
    </source>
</evidence>
<sequence length="427" mass="47937">MNPLTETARASHASSMPTFGADADAALATVHRPAGFAGSPDLIDRCAAESLRLLEANLTPQGILAASRTEAAEARSYTRIFGRDAAICVLSMAGSGVEPLERGAIASVESLAQAQAPNGQIPKYVDPEGQDADFWYLGCIDATLWWLIAVDHVRRCSSLPEAQGRWEPQVKRAIDWLLAQEHQRFFLLQQNEASDWADIMPRSGFVLYTNALWYRVKRLYNLPKQEETHEHFNHLFHPFKRDLPEYRRSRLLGHYARRGQRNPDLYLSFVNLSFAGNEGDVFGNVLAILYGLAGDSMAEGIVKALGSARVADPYPVRVVVDPLSTRDQLWRAYMGRHKQNHPYQYHNGGIWPFVGGFWTMALAQLGKREEAKRELDKLAHTLSLDDWRFTEWFHGKTLEPNGMPGQSWNAAGFLIARQALETGRFAM</sequence>
<comment type="caution">
    <text evidence="7">The sequence shown here is derived from an EMBL/GenBank/DDBJ whole genome shotgun (WGS) entry which is preliminary data.</text>
</comment>